<feature type="region of interest" description="Disordered" evidence="2">
    <location>
        <begin position="304"/>
        <end position="385"/>
    </location>
</feature>
<accession>A0A7D9DCT1</accession>
<dbReference type="AlphaFoldDB" id="A0A7D9DCT1"/>
<organism evidence="3 4">
    <name type="scientific">Paramuricea clavata</name>
    <name type="common">Red gorgonian</name>
    <name type="synonym">Violescent sea-whip</name>
    <dbReference type="NCBI Taxonomy" id="317549"/>
    <lineage>
        <taxon>Eukaryota</taxon>
        <taxon>Metazoa</taxon>
        <taxon>Cnidaria</taxon>
        <taxon>Anthozoa</taxon>
        <taxon>Octocorallia</taxon>
        <taxon>Malacalcyonacea</taxon>
        <taxon>Plexauridae</taxon>
        <taxon>Paramuricea</taxon>
    </lineage>
</organism>
<feature type="compositionally biased region" description="Polar residues" evidence="2">
    <location>
        <begin position="186"/>
        <end position="198"/>
    </location>
</feature>
<proteinExistence type="predicted"/>
<comment type="caution">
    <text evidence="3">The sequence shown here is derived from an EMBL/GenBank/DDBJ whole genome shotgun (WGS) entry which is preliminary data.</text>
</comment>
<gene>
    <name evidence="3" type="ORF">PACLA_8A033584</name>
</gene>
<feature type="region of interest" description="Disordered" evidence="2">
    <location>
        <begin position="164"/>
        <end position="198"/>
    </location>
</feature>
<dbReference type="OrthoDB" id="10056446at2759"/>
<dbReference type="InterPro" id="IPR036514">
    <property type="entry name" value="SGNH_hydro_sf"/>
</dbReference>
<feature type="coiled-coil region" evidence="1">
    <location>
        <begin position="225"/>
        <end position="294"/>
    </location>
</feature>
<name>A0A7D9DCT1_PARCT</name>
<dbReference type="EMBL" id="CACRXK020000522">
    <property type="protein sequence ID" value="CAB3982613.1"/>
    <property type="molecule type" value="Genomic_DNA"/>
</dbReference>
<evidence type="ECO:0000313" key="4">
    <source>
        <dbReference type="Proteomes" id="UP001152795"/>
    </source>
</evidence>
<reference evidence="3" key="1">
    <citation type="submission" date="2020-04" db="EMBL/GenBank/DDBJ databases">
        <authorList>
            <person name="Alioto T."/>
            <person name="Alioto T."/>
            <person name="Gomez Garrido J."/>
        </authorList>
    </citation>
    <scope>NUCLEOTIDE SEQUENCE</scope>
    <source>
        <strain evidence="3">A484AB</strain>
    </source>
</reference>
<evidence type="ECO:0000256" key="2">
    <source>
        <dbReference type="SAM" id="MobiDB-lite"/>
    </source>
</evidence>
<feature type="compositionally biased region" description="Polar residues" evidence="2">
    <location>
        <begin position="356"/>
        <end position="377"/>
    </location>
</feature>
<dbReference type="Proteomes" id="UP001152795">
    <property type="component" value="Unassembled WGS sequence"/>
</dbReference>
<evidence type="ECO:0000313" key="3">
    <source>
        <dbReference type="EMBL" id="CAB3982613.1"/>
    </source>
</evidence>
<keyword evidence="1" id="KW-0175">Coiled coil</keyword>
<protein>
    <submittedName>
        <fullName evidence="3">Uncharacterized protein</fullName>
    </submittedName>
</protein>
<dbReference type="Gene3D" id="3.40.50.1110">
    <property type="entry name" value="SGNH hydrolase"/>
    <property type="match status" value="1"/>
</dbReference>
<sequence length="661" mass="76194">MATEMTTTSSIDKPTDLNRFEVENFKNTNAKRVPFEDLDYSIYKNANLVTFSTSEKRLPKWINFMKQRYYHGLEDNNIIQSRYEELDNPNEKSKCDKVLISLTSKEASENILTITIMITTGRIQVQGRFMKEWGNNEFDPLVELVNSPDSVKLDATKDINNFLDTITQKRPSTTTTPSTTKDQHPTDQTNSPNSPKQKALSTVKTNLASLEAEFVEFSQNTNKAIHELTALLTNKDEEIQQLKGEINTLNTTKTHNQKSFSDLTIKQFESEEQIKKLHNRCKSLEDKNTHLICQIAALCENLKPTEHPGTSDKSIITDPPTTETPHPNENPTTTTTITTTETTYKIPTANRFEHLSNLSNESIPSPKNLPTTEQSKVNTSNPNEESITNNIETIIICDSNGRHLNPNLLCPNTKSKYIRCPTLFEAESIIRNLTYDSPKTFIIHNGTNDLETTPSNDDMINRIQEVIKCINKKYPLSQVIVSSLLPRKDDLNKRASEINKAIQKIFEKNKTVKIVQHNNIMCTKHLKDKKHLNEIGVKLFALNLKRAYFNKPFQTTYRYHSPETRSSNYRYSQIPTKNQYIHNNRPTHHNPDQDHISQQHPRPKSPTTYPYNSYHHHQFPMRDNPSPWTAEKQTRRYDSPETKQIPMEIVQLIKHLNRYVN</sequence>
<feature type="compositionally biased region" description="Polar residues" evidence="2">
    <location>
        <begin position="598"/>
        <end position="611"/>
    </location>
</feature>
<feature type="region of interest" description="Disordered" evidence="2">
    <location>
        <begin position="580"/>
        <end position="643"/>
    </location>
</feature>
<feature type="compositionally biased region" description="Low complexity" evidence="2">
    <location>
        <begin position="316"/>
        <end position="348"/>
    </location>
</feature>
<keyword evidence="4" id="KW-1185">Reference proteome</keyword>
<dbReference type="SUPFAM" id="SSF52266">
    <property type="entry name" value="SGNH hydrolase"/>
    <property type="match status" value="1"/>
</dbReference>
<feature type="compositionally biased region" description="Low complexity" evidence="2">
    <location>
        <begin position="171"/>
        <end position="180"/>
    </location>
</feature>
<evidence type="ECO:0000256" key="1">
    <source>
        <dbReference type="SAM" id="Coils"/>
    </source>
</evidence>
<feature type="compositionally biased region" description="Basic and acidic residues" evidence="2">
    <location>
        <begin position="632"/>
        <end position="641"/>
    </location>
</feature>